<dbReference type="Proteomes" id="UP000198417">
    <property type="component" value="Unassembled WGS sequence"/>
</dbReference>
<dbReference type="AlphaFoldDB" id="A0A238ZBM3"/>
<dbReference type="InterPro" id="IPR036188">
    <property type="entry name" value="FAD/NAD-bd_sf"/>
</dbReference>
<dbReference type="SUPFAM" id="SSF51905">
    <property type="entry name" value="FAD/NAD(P)-binding domain"/>
    <property type="match status" value="1"/>
</dbReference>
<gene>
    <name evidence="1" type="ORF">SAMN06265370_1284</name>
</gene>
<evidence type="ECO:0008006" key="3">
    <source>
        <dbReference type="Google" id="ProtNLM"/>
    </source>
</evidence>
<dbReference type="EMBL" id="FZNN01000028">
    <property type="protein sequence ID" value="SNR80469.1"/>
    <property type="molecule type" value="Genomic_DNA"/>
</dbReference>
<accession>A0A238ZBM3</accession>
<name>A0A238ZBM3_9RHOB</name>
<evidence type="ECO:0000313" key="1">
    <source>
        <dbReference type="EMBL" id="SNR80469.1"/>
    </source>
</evidence>
<dbReference type="InterPro" id="IPR050407">
    <property type="entry name" value="Geranylgeranyl_reductase"/>
</dbReference>
<sequence>MRYFREIFGTDAPYDGIPHRDAISFCAFGQEVGQFTGIQPLHMTMRRDLDHALVQAALAAGATDLTGQRVDAIDADAPTVTLRDQCITAPLMVAADGVNSATARALFGRAFDPQKIGFALEVEVPTETPPDTPVRIDFGAADWGYGWDFPKVCGRTIGVGGMMQRNTDLKASLATYLSQLGVTTDSPVKGQFLPFGSYRRIPGQGTVLLVGDAAGLVDPITGEGIAYAMKSGQLAAQSAIGALHRGNPGSALPRYRAALRPIHRAIDQARMIRPLIFLPACRSGFISGFRNSSTLRTEYMRLLAGETEYGQITRRTIARLPRFIVRSLTN</sequence>
<reference evidence="1 2" key="1">
    <citation type="submission" date="2017-06" db="EMBL/GenBank/DDBJ databases">
        <authorList>
            <person name="Kim H.J."/>
            <person name="Triplett B.A."/>
        </authorList>
    </citation>
    <scope>NUCLEOTIDE SEQUENCE [LARGE SCALE GENOMIC DNA]</scope>
    <source>
        <strain evidence="1 2">DSM 29052</strain>
    </source>
</reference>
<dbReference type="Gene3D" id="3.50.50.60">
    <property type="entry name" value="FAD/NAD(P)-binding domain"/>
    <property type="match status" value="1"/>
</dbReference>
<proteinExistence type="predicted"/>
<dbReference type="PANTHER" id="PTHR42685:SF22">
    <property type="entry name" value="CONDITIONED MEDIUM FACTOR RECEPTOR 1"/>
    <property type="match status" value="1"/>
</dbReference>
<protein>
    <recommendedName>
        <fullName evidence="3">Geranylgeranyl reductase family</fullName>
    </recommendedName>
</protein>
<dbReference type="PANTHER" id="PTHR42685">
    <property type="entry name" value="GERANYLGERANYL DIPHOSPHATE REDUCTASE"/>
    <property type="match status" value="1"/>
</dbReference>
<evidence type="ECO:0000313" key="2">
    <source>
        <dbReference type="Proteomes" id="UP000198417"/>
    </source>
</evidence>
<organism evidence="1 2">
    <name type="scientific">Puniceibacterium sediminis</name>
    <dbReference type="NCBI Taxonomy" id="1608407"/>
    <lineage>
        <taxon>Bacteria</taxon>
        <taxon>Pseudomonadati</taxon>
        <taxon>Pseudomonadota</taxon>
        <taxon>Alphaproteobacteria</taxon>
        <taxon>Rhodobacterales</taxon>
        <taxon>Paracoccaceae</taxon>
        <taxon>Puniceibacterium</taxon>
    </lineage>
</organism>
<keyword evidence="2" id="KW-1185">Reference proteome</keyword>